<proteinExistence type="predicted"/>
<dbReference type="SUPFAM" id="SSF56112">
    <property type="entry name" value="Protein kinase-like (PK-like)"/>
    <property type="match status" value="1"/>
</dbReference>
<feature type="domain" description="Protein kinase" evidence="6">
    <location>
        <begin position="1"/>
        <end position="184"/>
    </location>
</feature>
<keyword evidence="8" id="KW-1185">Reference proteome</keyword>
<sequence length="362" mass="40787">MRGAPPPAVEIMEDLWKTPLTIEDLICYSFQVARGMDFLASRKCIHRDLAARNILLSENNVVKICDFGLARDIYKDPDYVRKGNARLPLKWMAPESIFDKVYTSQSDVWSFGVLLWEIFSLGASPYPGVQIDEDFCKRLKEGTRMRSPETASPEIYGIMLACWQGEPKERPTFQALVDILGDLLQDNSLPDGKDYIPLNTSQSSEDDGFSQSSSRPDSQEELRLACHRLPTRYYNCVPFAGCVFVGPSKLSSCQPRVKTFEELPIEMTSHKTHNNSDNQTDSGMVLASEEFERIEHRGANRSTERLMMMESSPRGRPAFLSQLSGQTFYNQEYGQLSQEPGGLDFFSSPDDISHCCPGSSNL</sequence>
<keyword evidence="4" id="KW-0675">Receptor</keyword>
<evidence type="ECO:0000313" key="8">
    <source>
        <dbReference type="Proteomes" id="UP001557470"/>
    </source>
</evidence>
<evidence type="ECO:0000259" key="6">
    <source>
        <dbReference type="PROSITE" id="PS50011"/>
    </source>
</evidence>
<keyword evidence="3" id="KW-0067">ATP-binding</keyword>
<dbReference type="Proteomes" id="UP001557470">
    <property type="component" value="Unassembled WGS sequence"/>
</dbReference>
<dbReference type="AlphaFoldDB" id="A0ABD0WRF7"/>
<feature type="region of interest" description="Disordered" evidence="5">
    <location>
        <begin position="194"/>
        <end position="217"/>
    </location>
</feature>
<dbReference type="InterPro" id="IPR000719">
    <property type="entry name" value="Prot_kinase_dom"/>
</dbReference>
<gene>
    <name evidence="7" type="ORF">UPYG_G00219310</name>
</gene>
<dbReference type="InterPro" id="IPR020635">
    <property type="entry name" value="Tyr_kinase_cat_dom"/>
</dbReference>
<dbReference type="InterPro" id="IPR008266">
    <property type="entry name" value="Tyr_kinase_AS"/>
</dbReference>
<evidence type="ECO:0000256" key="1">
    <source>
        <dbReference type="ARBA" id="ARBA00022258"/>
    </source>
</evidence>
<evidence type="ECO:0000256" key="4">
    <source>
        <dbReference type="ARBA" id="ARBA00023170"/>
    </source>
</evidence>
<dbReference type="InterPro" id="IPR050122">
    <property type="entry name" value="RTK"/>
</dbReference>
<dbReference type="PROSITE" id="PS00109">
    <property type="entry name" value="PROTEIN_KINASE_TYR"/>
    <property type="match status" value="1"/>
</dbReference>
<accession>A0ABD0WRF7</accession>
<dbReference type="SMART" id="SM00219">
    <property type="entry name" value="TyrKc"/>
    <property type="match status" value="1"/>
</dbReference>
<evidence type="ECO:0000256" key="3">
    <source>
        <dbReference type="ARBA" id="ARBA00022840"/>
    </source>
</evidence>
<dbReference type="EMBL" id="JAGEUA010000006">
    <property type="protein sequence ID" value="KAL0974353.1"/>
    <property type="molecule type" value="Genomic_DNA"/>
</dbReference>
<dbReference type="InterPro" id="IPR001245">
    <property type="entry name" value="Ser-Thr/Tyr_kinase_cat_dom"/>
</dbReference>
<keyword evidence="2" id="KW-0547">Nucleotide-binding</keyword>
<evidence type="ECO:0000256" key="5">
    <source>
        <dbReference type="SAM" id="MobiDB-lite"/>
    </source>
</evidence>
<organism evidence="7 8">
    <name type="scientific">Umbra pygmaea</name>
    <name type="common">Eastern mudminnow</name>
    <dbReference type="NCBI Taxonomy" id="75934"/>
    <lineage>
        <taxon>Eukaryota</taxon>
        <taxon>Metazoa</taxon>
        <taxon>Chordata</taxon>
        <taxon>Craniata</taxon>
        <taxon>Vertebrata</taxon>
        <taxon>Euteleostomi</taxon>
        <taxon>Actinopterygii</taxon>
        <taxon>Neopterygii</taxon>
        <taxon>Teleostei</taxon>
        <taxon>Protacanthopterygii</taxon>
        <taxon>Esociformes</taxon>
        <taxon>Umbridae</taxon>
        <taxon>Umbra</taxon>
    </lineage>
</organism>
<dbReference type="InterPro" id="IPR011009">
    <property type="entry name" value="Kinase-like_dom_sf"/>
</dbReference>
<dbReference type="Gene3D" id="1.10.510.10">
    <property type="entry name" value="Transferase(Phosphotransferase) domain 1"/>
    <property type="match status" value="1"/>
</dbReference>
<dbReference type="GO" id="GO:0005524">
    <property type="term" value="F:ATP binding"/>
    <property type="evidence" value="ECO:0007669"/>
    <property type="project" value="UniProtKB-KW"/>
</dbReference>
<dbReference type="Pfam" id="PF07714">
    <property type="entry name" value="PK_Tyr_Ser-Thr"/>
    <property type="match status" value="1"/>
</dbReference>
<dbReference type="PRINTS" id="PR00109">
    <property type="entry name" value="TYRKINASE"/>
</dbReference>
<dbReference type="PANTHER" id="PTHR24416">
    <property type="entry name" value="TYROSINE-PROTEIN KINASE RECEPTOR"/>
    <property type="match status" value="1"/>
</dbReference>
<protein>
    <recommendedName>
        <fullName evidence="1">Vascular endothelial growth factor receptor 3</fullName>
    </recommendedName>
</protein>
<dbReference type="PANTHER" id="PTHR24416:SF49">
    <property type="entry name" value="VASCULAR ENDOTHELIAL GROWTH FACTOR RECEPTOR 3"/>
    <property type="match status" value="1"/>
</dbReference>
<dbReference type="FunFam" id="1.10.510.10:FF:000077">
    <property type="entry name" value="Vascular endothelial growth factor receptor 2"/>
    <property type="match status" value="1"/>
</dbReference>
<evidence type="ECO:0000256" key="2">
    <source>
        <dbReference type="ARBA" id="ARBA00022741"/>
    </source>
</evidence>
<reference evidence="7 8" key="1">
    <citation type="submission" date="2024-06" db="EMBL/GenBank/DDBJ databases">
        <authorList>
            <person name="Pan Q."/>
            <person name="Wen M."/>
            <person name="Jouanno E."/>
            <person name="Zahm M."/>
            <person name="Klopp C."/>
            <person name="Cabau C."/>
            <person name="Louis A."/>
            <person name="Berthelot C."/>
            <person name="Parey E."/>
            <person name="Roest Crollius H."/>
            <person name="Montfort J."/>
            <person name="Robinson-Rechavi M."/>
            <person name="Bouchez O."/>
            <person name="Lampietro C."/>
            <person name="Lopez Roques C."/>
            <person name="Donnadieu C."/>
            <person name="Postlethwait J."/>
            <person name="Bobe J."/>
            <person name="Verreycken H."/>
            <person name="Guiguen Y."/>
        </authorList>
    </citation>
    <scope>NUCLEOTIDE SEQUENCE [LARGE SCALE GENOMIC DNA]</scope>
    <source>
        <strain evidence="7">Up_M1</strain>
        <tissue evidence="7">Testis</tissue>
    </source>
</reference>
<comment type="caution">
    <text evidence="7">The sequence shown here is derived from an EMBL/GenBank/DDBJ whole genome shotgun (WGS) entry which is preliminary data.</text>
</comment>
<evidence type="ECO:0000313" key="7">
    <source>
        <dbReference type="EMBL" id="KAL0974353.1"/>
    </source>
</evidence>
<name>A0ABD0WRF7_UMBPY</name>
<dbReference type="PROSITE" id="PS50011">
    <property type="entry name" value="PROTEIN_KINASE_DOM"/>
    <property type="match status" value="1"/>
</dbReference>